<evidence type="ECO:0000313" key="3">
    <source>
        <dbReference type="EMBL" id="WWC65378.1"/>
    </source>
</evidence>
<proteinExistence type="predicted"/>
<sequence>MQEGQPSGTSWPNTPDEWYAALRPELQISQRSHNGPSMSLESQSVENAYPLADPMAQNHYLYNVETPHEPTADESNRGQEQNHNAELSGTYPSQKSYGSKSIEEPFGPNTNSYATNAMLEWMSFASAAPSFEDLDHDYHWGEIDDIQKSKSDLDLPISEQYDAASCSQSYSTDEPAYLTSSATIEFHGANTDADTMMQHSTKSGVTKRGPSRGRRARTKEETLQKNNKYREKKRNQRQTLEDSIASRQSVLQSMTSNGVLAGQQLSSDQLWALGPTKDHPDLVQLWQDRPSRTNEMRSGQQTELGKKFHADYVRHCRRYDKRLDECLEEQDTILKQMIASFTSNGATERAAASQAQAVNYWAPL</sequence>
<evidence type="ECO:0000256" key="1">
    <source>
        <dbReference type="SAM" id="MobiDB-lite"/>
    </source>
</evidence>
<feature type="compositionally biased region" description="Polar residues" evidence="1">
    <location>
        <begin position="78"/>
        <end position="99"/>
    </location>
</feature>
<feature type="compositionally biased region" description="Polar residues" evidence="1">
    <location>
        <begin position="1"/>
        <end position="13"/>
    </location>
</feature>
<evidence type="ECO:0000313" key="4">
    <source>
        <dbReference type="Proteomes" id="UP000078595"/>
    </source>
</evidence>
<dbReference type="VEuPathDB" id="FungiDB:I303_07987"/>
<evidence type="ECO:0000313" key="2">
    <source>
        <dbReference type="EMBL" id="OBR82073.1"/>
    </source>
</evidence>
<dbReference type="GeneID" id="28971686"/>
<dbReference type="AlphaFoldDB" id="A0A1A5ZW88"/>
<name>A0A1A5ZW88_9TREE</name>
<protein>
    <submittedName>
        <fullName evidence="2">Uncharacterized protein</fullName>
    </submittedName>
</protein>
<feature type="region of interest" description="Disordered" evidence="1">
    <location>
        <begin position="195"/>
        <end position="242"/>
    </location>
</feature>
<reference evidence="3" key="3">
    <citation type="submission" date="2024-02" db="EMBL/GenBank/DDBJ databases">
        <title>Comparative genomics of Cryptococcus and Kwoniella reveals pathogenesis evolution and contrasting modes of karyotype evolution via chromosome fusion or intercentromeric recombination.</title>
        <authorList>
            <person name="Coelho M.A."/>
            <person name="David-Palma M."/>
            <person name="Shea T."/>
            <person name="Bowers K."/>
            <person name="McGinley-Smith S."/>
            <person name="Mohammad A.W."/>
            <person name="Gnirke A."/>
            <person name="Yurkov A.M."/>
            <person name="Nowrousian M."/>
            <person name="Sun S."/>
            <person name="Cuomo C.A."/>
            <person name="Heitman J."/>
        </authorList>
    </citation>
    <scope>NUCLEOTIDE SEQUENCE</scope>
    <source>
        <strain evidence="3">CBS 10117</strain>
    </source>
</reference>
<dbReference type="Proteomes" id="UP000078595">
    <property type="component" value="Chromosome 10"/>
</dbReference>
<feature type="compositionally biased region" description="Polar residues" evidence="1">
    <location>
        <begin position="27"/>
        <end position="43"/>
    </location>
</feature>
<feature type="compositionally biased region" description="Basic and acidic residues" evidence="1">
    <location>
        <begin position="67"/>
        <end position="77"/>
    </location>
</feature>
<dbReference type="KEGG" id="kdj:28971686"/>
<dbReference type="EMBL" id="CP144539">
    <property type="protein sequence ID" value="WWC65378.1"/>
    <property type="molecule type" value="Genomic_DNA"/>
</dbReference>
<organism evidence="2">
    <name type="scientific">Kwoniella dejecticola CBS 10117</name>
    <dbReference type="NCBI Taxonomy" id="1296121"/>
    <lineage>
        <taxon>Eukaryota</taxon>
        <taxon>Fungi</taxon>
        <taxon>Dikarya</taxon>
        <taxon>Basidiomycota</taxon>
        <taxon>Agaricomycotina</taxon>
        <taxon>Tremellomycetes</taxon>
        <taxon>Tremellales</taxon>
        <taxon>Cryptococcaceae</taxon>
        <taxon>Kwoniella</taxon>
    </lineage>
</organism>
<dbReference type="RefSeq" id="XP_018259915.1">
    <property type="nucleotide sequence ID" value="XM_018411247.1"/>
</dbReference>
<reference evidence="3" key="2">
    <citation type="submission" date="2013-07" db="EMBL/GenBank/DDBJ databases">
        <authorList>
            <consortium name="The Broad Institute Genome Sequencing Platform"/>
            <person name="Cuomo C."/>
            <person name="Litvintseva A."/>
            <person name="Chen Y."/>
            <person name="Heitman J."/>
            <person name="Sun S."/>
            <person name="Springer D."/>
            <person name="Dromer F."/>
            <person name="Young S.K."/>
            <person name="Zeng Q."/>
            <person name="Gargeya S."/>
            <person name="Fitzgerald M."/>
            <person name="Abouelleil A."/>
            <person name="Alvarado L."/>
            <person name="Berlin A.M."/>
            <person name="Chapman S.B."/>
            <person name="Dewar J."/>
            <person name="Goldberg J."/>
            <person name="Griggs A."/>
            <person name="Gujja S."/>
            <person name="Hansen M."/>
            <person name="Howarth C."/>
            <person name="Imamovic A."/>
            <person name="Larimer J."/>
            <person name="McCowan C."/>
            <person name="Murphy C."/>
            <person name="Pearson M."/>
            <person name="Priest M."/>
            <person name="Roberts A."/>
            <person name="Saif S."/>
            <person name="Shea T."/>
            <person name="Sykes S."/>
            <person name="Wortman J."/>
            <person name="Nusbaum C."/>
            <person name="Birren B."/>
        </authorList>
    </citation>
    <scope>NUCLEOTIDE SEQUENCE</scope>
    <source>
        <strain evidence="3">CBS 10117</strain>
    </source>
</reference>
<dbReference type="EMBL" id="KI894036">
    <property type="protein sequence ID" value="OBR82073.1"/>
    <property type="molecule type" value="Genomic_DNA"/>
</dbReference>
<keyword evidence="4" id="KW-1185">Reference proteome</keyword>
<accession>A0A1A5ZW88</accession>
<reference evidence="2" key="1">
    <citation type="submission" date="2013-07" db="EMBL/GenBank/DDBJ databases">
        <title>The Genome Sequence of Cryptococcus dejecticola CBS10117.</title>
        <authorList>
            <consortium name="The Broad Institute Genome Sequencing Platform"/>
            <person name="Cuomo C."/>
            <person name="Litvintseva A."/>
            <person name="Chen Y."/>
            <person name="Heitman J."/>
            <person name="Sun S."/>
            <person name="Springer D."/>
            <person name="Dromer F."/>
            <person name="Young S.K."/>
            <person name="Zeng Q."/>
            <person name="Gargeya S."/>
            <person name="Fitzgerald M."/>
            <person name="Abouelleil A."/>
            <person name="Alvarado L."/>
            <person name="Berlin A.M."/>
            <person name="Chapman S.B."/>
            <person name="Dewar J."/>
            <person name="Goldberg J."/>
            <person name="Griggs A."/>
            <person name="Gujja S."/>
            <person name="Hansen M."/>
            <person name="Howarth C."/>
            <person name="Imamovic A."/>
            <person name="Larimer J."/>
            <person name="McCowan C."/>
            <person name="Murphy C."/>
            <person name="Pearson M."/>
            <person name="Priest M."/>
            <person name="Roberts A."/>
            <person name="Saif S."/>
            <person name="Shea T."/>
            <person name="Sykes S."/>
            <person name="Wortman J."/>
            <person name="Nusbaum C."/>
            <person name="Birren B."/>
        </authorList>
    </citation>
    <scope>NUCLEOTIDE SEQUENCE [LARGE SCALE GENOMIC DNA]</scope>
    <source>
        <strain evidence="2">CBS 10117</strain>
    </source>
</reference>
<feature type="region of interest" description="Disordered" evidence="1">
    <location>
        <begin position="1"/>
        <end position="43"/>
    </location>
</feature>
<gene>
    <name evidence="2" type="ORF">I303_07987</name>
    <name evidence="3" type="ORF">I303_107996</name>
</gene>
<feature type="region of interest" description="Disordered" evidence="1">
    <location>
        <begin position="67"/>
        <end position="105"/>
    </location>
</feature>